<comment type="caution">
    <text evidence="10">Lacks conserved residue(s) required for the propagation of feature annotation.</text>
</comment>
<keyword evidence="6 10" id="KW-0520">NAD</keyword>
<evidence type="ECO:0000256" key="9">
    <source>
        <dbReference type="ARBA" id="ARBA00034005"/>
    </source>
</evidence>
<proteinExistence type="inferred from homology"/>
<dbReference type="SMART" id="SM00532">
    <property type="entry name" value="LIGANc"/>
    <property type="match status" value="1"/>
</dbReference>
<sequence>MNRIEKIRYLVEKLNEYREAYYNHNDSPVTDEVYDRLFDELRRLEVETGIVMANSPTNTVGYQPVSELKKVNHPVALLSMDKTKSVDDLVRFIGDTEATVMYKLDGLTVRLDYENGKLVLAATRGDGSEGDDITHNIPAFMNVPLTIPYKGRLSVSGEAFIHRYDFERINAGLPEDKRFSTCRNMAAGSVRAYDPEICKSRNIYFNAFKVIEGFEKINSKYERMSRLQKLGFPVCPIFKIEVGSDEAALERRIAKIREDAKISGIPIDGAIVQYDDVAYSKSRGATGHHYKDGIAFKFEDELYETVLRDIEWNTSRSGCMIPKAVYDMVEIDGCAMTHATLHNVSFVKKLDLHVGDRILISKRNMIIPAVEENMDAGKGNVIIPNRCSFCGAPTVIRKSADETGKDVEKLYCTNPACGSSLIKQFVHFADKDSMNIEGLAEGIIEKLITAGLLAEFIDIYDLEKHRDEIIGLDGFGEKSYERLIASVRKSSSTTMNKFLRAVDIPLLGRHASKTISDYFKWDIAAFEDAIRGDKPFDFTALEGIGETLHQNIYEWFAESENVALWKRLRCKISIVQPEIDTEKEQNDMLKGEIVVVTGVVEGYTRSEMDSLIAQNGGIAGGSVTGKTDILVIGEKPGGSKVKKAEALGTKMMTAEEFLKMLNK</sequence>
<dbReference type="InterPro" id="IPR036420">
    <property type="entry name" value="BRCT_dom_sf"/>
</dbReference>
<accession>A0A9D5M6S2</accession>
<feature type="binding site" evidence="10">
    <location>
        <begin position="79"/>
        <end position="80"/>
    </location>
    <ligand>
        <name>NAD(+)</name>
        <dbReference type="ChEBI" id="CHEBI:57540"/>
    </ligand>
</feature>
<evidence type="ECO:0000313" key="12">
    <source>
        <dbReference type="EMBL" id="MBE5040547.1"/>
    </source>
</evidence>
<dbReference type="SMART" id="SM00292">
    <property type="entry name" value="BRCT"/>
    <property type="match status" value="1"/>
</dbReference>
<dbReference type="InterPro" id="IPR013839">
    <property type="entry name" value="DNAligase_adenylation"/>
</dbReference>
<keyword evidence="8 10" id="KW-0464">Manganese</keyword>
<keyword evidence="13" id="KW-1185">Reference proteome</keyword>
<dbReference type="Pfam" id="PF03120">
    <property type="entry name" value="OB_DNA_ligase"/>
    <property type="match status" value="1"/>
</dbReference>
<evidence type="ECO:0000259" key="11">
    <source>
        <dbReference type="PROSITE" id="PS50172"/>
    </source>
</evidence>
<evidence type="ECO:0000256" key="8">
    <source>
        <dbReference type="ARBA" id="ARBA00023211"/>
    </source>
</evidence>
<dbReference type="PIRSF" id="PIRSF001604">
    <property type="entry name" value="LigA"/>
    <property type="match status" value="1"/>
</dbReference>
<comment type="catalytic activity">
    <reaction evidence="9 10">
        <text>NAD(+) + (deoxyribonucleotide)n-3'-hydroxyl + 5'-phospho-(deoxyribonucleotide)m = (deoxyribonucleotide)n+m + AMP + beta-nicotinamide D-nucleotide.</text>
        <dbReference type="EC" id="6.5.1.2"/>
    </reaction>
</comment>
<comment type="cofactor">
    <cofactor evidence="10">
        <name>Mg(2+)</name>
        <dbReference type="ChEBI" id="CHEBI:18420"/>
    </cofactor>
    <cofactor evidence="10">
        <name>Mn(2+)</name>
        <dbReference type="ChEBI" id="CHEBI:29035"/>
    </cofactor>
</comment>
<feature type="binding site" evidence="10">
    <location>
        <position position="387"/>
    </location>
    <ligand>
        <name>Zn(2+)</name>
        <dbReference type="ChEBI" id="CHEBI:29105"/>
    </ligand>
</feature>
<evidence type="ECO:0000256" key="6">
    <source>
        <dbReference type="ARBA" id="ARBA00023027"/>
    </source>
</evidence>
<feature type="active site" description="N6-AMP-lysine intermediate" evidence="10">
    <location>
        <position position="103"/>
    </location>
</feature>
<dbReference type="SUPFAM" id="SSF52113">
    <property type="entry name" value="BRCT domain"/>
    <property type="match status" value="1"/>
</dbReference>
<dbReference type="SUPFAM" id="SSF56091">
    <property type="entry name" value="DNA ligase/mRNA capping enzyme, catalytic domain"/>
    <property type="match status" value="1"/>
</dbReference>
<keyword evidence="1 10" id="KW-0436">Ligase</keyword>
<comment type="function">
    <text evidence="10">DNA ligase that catalyzes the formation of phosphodiester linkages between 5'-phosphoryl and 3'-hydroxyl groups in double-stranded DNA using NAD as a coenzyme and as the energy source for the reaction. It is essential for DNA replication and repair of damaged DNA.</text>
</comment>
<evidence type="ECO:0000256" key="7">
    <source>
        <dbReference type="ARBA" id="ARBA00023204"/>
    </source>
</evidence>
<organism evidence="12 13">
    <name type="scientific">Ructibacterium gallinarum</name>
    <dbReference type="NCBI Taxonomy" id="2779355"/>
    <lineage>
        <taxon>Bacteria</taxon>
        <taxon>Bacillati</taxon>
        <taxon>Bacillota</taxon>
        <taxon>Clostridia</taxon>
        <taxon>Eubacteriales</taxon>
        <taxon>Oscillospiraceae</taxon>
        <taxon>Ructibacterium</taxon>
    </lineage>
</organism>
<feature type="domain" description="BRCT" evidence="11">
    <location>
        <begin position="584"/>
        <end position="663"/>
    </location>
</feature>
<dbReference type="NCBIfam" id="TIGR00575">
    <property type="entry name" value="dnlj"/>
    <property type="match status" value="1"/>
</dbReference>
<feature type="binding site" evidence="10">
    <location>
        <position position="124"/>
    </location>
    <ligand>
        <name>NAD(+)</name>
        <dbReference type="ChEBI" id="CHEBI:57540"/>
    </ligand>
</feature>
<dbReference type="InterPro" id="IPR010994">
    <property type="entry name" value="RuvA_2-like"/>
</dbReference>
<dbReference type="GO" id="GO:0006281">
    <property type="term" value="P:DNA repair"/>
    <property type="evidence" value="ECO:0007669"/>
    <property type="project" value="UniProtKB-KW"/>
</dbReference>
<comment type="similarity">
    <text evidence="10">Belongs to the NAD-dependent DNA ligase family. LigA subfamily.</text>
</comment>
<keyword evidence="10" id="KW-0460">Magnesium</keyword>
<dbReference type="GO" id="GO:0046872">
    <property type="term" value="F:metal ion binding"/>
    <property type="evidence" value="ECO:0007669"/>
    <property type="project" value="UniProtKB-KW"/>
</dbReference>
<dbReference type="InterPro" id="IPR001679">
    <property type="entry name" value="DNA_ligase"/>
</dbReference>
<keyword evidence="7 10" id="KW-0234">DNA repair</keyword>
<evidence type="ECO:0000256" key="2">
    <source>
        <dbReference type="ARBA" id="ARBA00022705"/>
    </source>
</evidence>
<keyword evidence="5 10" id="KW-0862">Zinc</keyword>
<dbReference type="NCBIfam" id="NF005932">
    <property type="entry name" value="PRK07956.1"/>
    <property type="match status" value="1"/>
</dbReference>
<dbReference type="Gene3D" id="2.40.50.140">
    <property type="entry name" value="Nucleic acid-binding proteins"/>
    <property type="match status" value="1"/>
</dbReference>
<feature type="binding site" evidence="10">
    <location>
        <position position="417"/>
    </location>
    <ligand>
        <name>Zn(2+)</name>
        <dbReference type="ChEBI" id="CHEBI:29105"/>
    </ligand>
</feature>
<dbReference type="Pfam" id="PF01653">
    <property type="entry name" value="DNA_ligase_aden"/>
    <property type="match status" value="1"/>
</dbReference>
<dbReference type="InterPro" id="IPR012340">
    <property type="entry name" value="NA-bd_OB-fold"/>
</dbReference>
<dbReference type="InterPro" id="IPR001357">
    <property type="entry name" value="BRCT_dom"/>
</dbReference>
<dbReference type="EC" id="6.5.1.2" evidence="10"/>
<feature type="binding site" evidence="10">
    <location>
        <begin position="31"/>
        <end position="35"/>
    </location>
    <ligand>
        <name>NAD(+)</name>
        <dbReference type="ChEBI" id="CHEBI:57540"/>
    </ligand>
</feature>
<dbReference type="EMBL" id="JADCKB010000017">
    <property type="protein sequence ID" value="MBE5040547.1"/>
    <property type="molecule type" value="Genomic_DNA"/>
</dbReference>
<feature type="binding site" evidence="10">
    <location>
        <position position="297"/>
    </location>
    <ligand>
        <name>NAD(+)</name>
        <dbReference type="ChEBI" id="CHEBI:57540"/>
    </ligand>
</feature>
<dbReference type="Pfam" id="PF00533">
    <property type="entry name" value="BRCT"/>
    <property type="match status" value="1"/>
</dbReference>
<dbReference type="Gene3D" id="3.40.50.10190">
    <property type="entry name" value="BRCT domain"/>
    <property type="match status" value="1"/>
</dbReference>
<gene>
    <name evidence="10 12" type="primary">ligA</name>
    <name evidence="12" type="ORF">INF28_08750</name>
</gene>
<name>A0A9D5M6S2_9FIRM</name>
<keyword evidence="2 10" id="KW-0235">DNA replication</keyword>
<dbReference type="HAMAP" id="MF_01588">
    <property type="entry name" value="DNA_ligase_A"/>
    <property type="match status" value="1"/>
</dbReference>
<evidence type="ECO:0000256" key="5">
    <source>
        <dbReference type="ARBA" id="ARBA00022833"/>
    </source>
</evidence>
<dbReference type="AlphaFoldDB" id="A0A9D5M6S2"/>
<dbReference type="GO" id="GO:0006260">
    <property type="term" value="P:DNA replication"/>
    <property type="evidence" value="ECO:0007669"/>
    <property type="project" value="UniProtKB-KW"/>
</dbReference>
<dbReference type="Gene3D" id="1.10.150.20">
    <property type="entry name" value="5' to 3' exonuclease, C-terminal subdomain"/>
    <property type="match status" value="2"/>
</dbReference>
<dbReference type="InterPro" id="IPR004150">
    <property type="entry name" value="NAD_DNA_ligase_OB"/>
</dbReference>
<feature type="binding site" evidence="10">
    <location>
        <position position="390"/>
    </location>
    <ligand>
        <name>Zn(2+)</name>
        <dbReference type="ChEBI" id="CHEBI:29105"/>
    </ligand>
</feature>
<dbReference type="SUPFAM" id="SSF50249">
    <property type="entry name" value="Nucleic acid-binding proteins"/>
    <property type="match status" value="1"/>
</dbReference>
<keyword evidence="4 10" id="KW-0227">DNA damage</keyword>
<evidence type="ECO:0000256" key="3">
    <source>
        <dbReference type="ARBA" id="ARBA00022723"/>
    </source>
</evidence>
<reference evidence="12" key="1">
    <citation type="submission" date="2020-10" db="EMBL/GenBank/DDBJ databases">
        <title>ChiBAC.</title>
        <authorList>
            <person name="Zenner C."/>
            <person name="Hitch T.C.A."/>
            <person name="Clavel T."/>
        </authorList>
    </citation>
    <scope>NUCLEOTIDE SEQUENCE</scope>
    <source>
        <strain evidence="12">DSM 107454</strain>
    </source>
</reference>
<dbReference type="Gene3D" id="1.10.287.610">
    <property type="entry name" value="Helix hairpin bin"/>
    <property type="match status" value="1"/>
</dbReference>
<keyword evidence="3 10" id="KW-0479">Metal-binding</keyword>
<dbReference type="SUPFAM" id="SSF47781">
    <property type="entry name" value="RuvA domain 2-like"/>
    <property type="match status" value="1"/>
</dbReference>
<dbReference type="InterPro" id="IPR013840">
    <property type="entry name" value="DNAligase_N"/>
</dbReference>
<protein>
    <recommendedName>
        <fullName evidence="10">DNA ligase</fullName>
        <ecNumber evidence="10">6.5.1.2</ecNumber>
    </recommendedName>
    <alternativeName>
        <fullName evidence="10">Polydeoxyribonucleotide synthase [NAD(+)]</fullName>
    </alternativeName>
</protein>
<dbReference type="Gene3D" id="3.30.470.30">
    <property type="entry name" value="DNA ligase/mRNA capping enzyme"/>
    <property type="match status" value="1"/>
</dbReference>
<evidence type="ECO:0000256" key="1">
    <source>
        <dbReference type="ARBA" id="ARBA00022598"/>
    </source>
</evidence>
<dbReference type="PROSITE" id="PS50172">
    <property type="entry name" value="BRCT"/>
    <property type="match status" value="1"/>
</dbReference>
<evidence type="ECO:0000256" key="4">
    <source>
        <dbReference type="ARBA" id="ARBA00022763"/>
    </source>
</evidence>
<comment type="caution">
    <text evidence="12">The sequence shown here is derived from an EMBL/GenBank/DDBJ whole genome shotgun (WGS) entry which is preliminary data.</text>
</comment>
<dbReference type="RefSeq" id="WP_226393100.1">
    <property type="nucleotide sequence ID" value="NZ_JADCKB010000017.1"/>
</dbReference>
<dbReference type="CDD" id="cd17748">
    <property type="entry name" value="BRCT_DNA_ligase_like"/>
    <property type="match status" value="1"/>
</dbReference>
<dbReference type="Proteomes" id="UP000806542">
    <property type="component" value="Unassembled WGS sequence"/>
</dbReference>
<evidence type="ECO:0000256" key="10">
    <source>
        <dbReference type="HAMAP-Rule" id="MF_01588"/>
    </source>
</evidence>
<dbReference type="GO" id="GO:0003911">
    <property type="term" value="F:DNA ligase (NAD+) activity"/>
    <property type="evidence" value="ECO:0007669"/>
    <property type="project" value="UniProtKB-UniRule"/>
</dbReference>
<feature type="binding site" evidence="10">
    <location>
        <position position="158"/>
    </location>
    <ligand>
        <name>NAD(+)</name>
        <dbReference type="ChEBI" id="CHEBI:57540"/>
    </ligand>
</feature>
<evidence type="ECO:0000313" key="13">
    <source>
        <dbReference type="Proteomes" id="UP000806542"/>
    </source>
</evidence>